<accession>A0A9K3D9V9</accession>
<evidence type="ECO:0000313" key="1">
    <source>
        <dbReference type="EMBL" id="GIQ90922.1"/>
    </source>
</evidence>
<protein>
    <submittedName>
        <fullName evidence="1">Uncharacterized protein</fullName>
    </submittedName>
</protein>
<evidence type="ECO:0000313" key="2">
    <source>
        <dbReference type="Proteomes" id="UP000265618"/>
    </source>
</evidence>
<proteinExistence type="predicted"/>
<dbReference type="EMBL" id="BDIP01006877">
    <property type="protein sequence ID" value="GIQ90922.1"/>
    <property type="molecule type" value="Genomic_DNA"/>
</dbReference>
<feature type="non-terminal residue" evidence="1">
    <location>
        <position position="48"/>
    </location>
</feature>
<name>A0A9K3D9V9_9EUKA</name>
<sequence length="48" mass="5421">DDDVVVATLQQCMTSDGSPWFLYQEDSSDVDAPVRHRVEKVANLIKEL</sequence>
<feature type="non-terminal residue" evidence="1">
    <location>
        <position position="1"/>
    </location>
</feature>
<gene>
    <name evidence="1" type="ORF">KIPB_013923</name>
</gene>
<organism evidence="1 2">
    <name type="scientific">Kipferlia bialata</name>
    <dbReference type="NCBI Taxonomy" id="797122"/>
    <lineage>
        <taxon>Eukaryota</taxon>
        <taxon>Metamonada</taxon>
        <taxon>Carpediemonas-like organisms</taxon>
        <taxon>Kipferlia</taxon>
    </lineage>
</organism>
<dbReference type="Proteomes" id="UP000265618">
    <property type="component" value="Unassembled WGS sequence"/>
</dbReference>
<keyword evidence="2" id="KW-1185">Reference proteome</keyword>
<reference evidence="1 2" key="1">
    <citation type="journal article" date="2018" name="PLoS ONE">
        <title>The draft genome of Kipferlia bialata reveals reductive genome evolution in fornicate parasites.</title>
        <authorList>
            <person name="Tanifuji G."/>
            <person name="Takabayashi S."/>
            <person name="Kume K."/>
            <person name="Takagi M."/>
            <person name="Nakayama T."/>
            <person name="Kamikawa R."/>
            <person name="Inagaki Y."/>
            <person name="Hashimoto T."/>
        </authorList>
    </citation>
    <scope>NUCLEOTIDE SEQUENCE [LARGE SCALE GENOMIC DNA]</scope>
    <source>
        <strain evidence="1">NY0173</strain>
    </source>
</reference>
<comment type="caution">
    <text evidence="1">The sequence shown here is derived from an EMBL/GenBank/DDBJ whole genome shotgun (WGS) entry which is preliminary data.</text>
</comment>
<dbReference type="AlphaFoldDB" id="A0A9K3D9V9"/>